<dbReference type="InterPro" id="IPR003690">
    <property type="entry name" value="MTERF"/>
</dbReference>
<evidence type="ECO:0000256" key="1">
    <source>
        <dbReference type="ARBA" id="ARBA00007692"/>
    </source>
</evidence>
<evidence type="ECO:0000313" key="5">
    <source>
        <dbReference type="Proteomes" id="UP001153076"/>
    </source>
</evidence>
<keyword evidence="2" id="KW-0805">Transcription regulation</keyword>
<evidence type="ECO:0000313" key="4">
    <source>
        <dbReference type="EMBL" id="KAJ8422047.1"/>
    </source>
</evidence>
<dbReference type="OrthoDB" id="637682at2759"/>
<keyword evidence="5" id="KW-1185">Reference proteome</keyword>
<protein>
    <recommendedName>
        <fullName evidence="6">Mitochondrial transcription termination factor</fullName>
    </recommendedName>
</protein>
<dbReference type="SMART" id="SM00733">
    <property type="entry name" value="Mterf"/>
    <property type="match status" value="5"/>
</dbReference>
<evidence type="ECO:0000256" key="3">
    <source>
        <dbReference type="ARBA" id="ARBA00022946"/>
    </source>
</evidence>
<accession>A0A9Q1GJ35</accession>
<reference evidence="4" key="1">
    <citation type="submission" date="2022-04" db="EMBL/GenBank/DDBJ databases">
        <title>Carnegiea gigantea Genome sequencing and assembly v2.</title>
        <authorList>
            <person name="Copetti D."/>
            <person name="Sanderson M.J."/>
            <person name="Burquez A."/>
            <person name="Wojciechowski M.F."/>
        </authorList>
    </citation>
    <scope>NUCLEOTIDE SEQUENCE</scope>
    <source>
        <strain evidence="4">SGP5-SGP5p</strain>
        <tissue evidence="4">Aerial part</tissue>
    </source>
</reference>
<dbReference type="InterPro" id="IPR038538">
    <property type="entry name" value="MTERF_sf"/>
</dbReference>
<dbReference type="GO" id="GO:0006353">
    <property type="term" value="P:DNA-templated transcription termination"/>
    <property type="evidence" value="ECO:0007669"/>
    <property type="project" value="UniProtKB-KW"/>
</dbReference>
<sequence>MFKLGGINGARAVFSTSGFRFVVQFTSSATNSICSNFMVDYLVNSLGFSKDEAIVTSSKISRFSSPEKPDSVVHFLKQIGLEDTQIRKVVFCVPKILSCGIDKNLRPKMGVFQDLGLSASDLADIISMHPGICRRGLNHIVSTLEALKSVAGDNISLVRTLKMSQWMLAPGVAKKLPLNVALLQKFGLSADKIGTLLSRNPRFFIRDPECLQAVLFKVEKRFQIRRDSPMFYHAIYAFYVREETMESKIEMYKSFGWTDSDVLTLARKNPYALTYSDSKITKALSFYMRQLRYQPAEIASLLRVLKEKGLIKTSYSISSCLVVTESKFLKRFVLPFKEEVPKLYIEYTKKVRSHLKAVD</sequence>
<evidence type="ECO:0000256" key="2">
    <source>
        <dbReference type="ARBA" id="ARBA00022472"/>
    </source>
</evidence>
<comment type="caution">
    <text evidence="4">The sequence shown here is derived from an EMBL/GenBank/DDBJ whole genome shotgun (WGS) entry which is preliminary data.</text>
</comment>
<proteinExistence type="inferred from homology"/>
<name>A0A9Q1GJ35_9CARY</name>
<keyword evidence="3" id="KW-0809">Transit peptide</keyword>
<dbReference type="EMBL" id="JAKOGI010002415">
    <property type="protein sequence ID" value="KAJ8422047.1"/>
    <property type="molecule type" value="Genomic_DNA"/>
</dbReference>
<dbReference type="Proteomes" id="UP001153076">
    <property type="component" value="Unassembled WGS sequence"/>
</dbReference>
<keyword evidence="2" id="KW-0804">Transcription</keyword>
<dbReference type="AlphaFoldDB" id="A0A9Q1GJ35"/>
<organism evidence="4 5">
    <name type="scientific">Carnegiea gigantea</name>
    <dbReference type="NCBI Taxonomy" id="171969"/>
    <lineage>
        <taxon>Eukaryota</taxon>
        <taxon>Viridiplantae</taxon>
        <taxon>Streptophyta</taxon>
        <taxon>Embryophyta</taxon>
        <taxon>Tracheophyta</taxon>
        <taxon>Spermatophyta</taxon>
        <taxon>Magnoliopsida</taxon>
        <taxon>eudicotyledons</taxon>
        <taxon>Gunneridae</taxon>
        <taxon>Pentapetalae</taxon>
        <taxon>Caryophyllales</taxon>
        <taxon>Cactineae</taxon>
        <taxon>Cactaceae</taxon>
        <taxon>Cactoideae</taxon>
        <taxon>Echinocereeae</taxon>
        <taxon>Carnegiea</taxon>
    </lineage>
</organism>
<dbReference type="Pfam" id="PF02536">
    <property type="entry name" value="mTERF"/>
    <property type="match status" value="1"/>
</dbReference>
<gene>
    <name evidence="4" type="ORF">Cgig2_008813</name>
</gene>
<keyword evidence="2" id="KW-0806">Transcription termination</keyword>
<dbReference type="Gene3D" id="1.25.70.10">
    <property type="entry name" value="Transcription termination factor 3, mitochondrial"/>
    <property type="match status" value="1"/>
</dbReference>
<dbReference type="PANTHER" id="PTHR13068:SF231">
    <property type="entry name" value="TRANSCRIPTION TERMINATION FACTOR MTERF2, CHLOROPLASTIC-LIKE"/>
    <property type="match status" value="1"/>
</dbReference>
<dbReference type="PANTHER" id="PTHR13068">
    <property type="entry name" value="CGI-12 PROTEIN-RELATED"/>
    <property type="match status" value="1"/>
</dbReference>
<dbReference type="GO" id="GO:0003676">
    <property type="term" value="F:nucleic acid binding"/>
    <property type="evidence" value="ECO:0007669"/>
    <property type="project" value="InterPro"/>
</dbReference>
<comment type="similarity">
    <text evidence="1">Belongs to the mTERF family.</text>
</comment>
<evidence type="ECO:0008006" key="6">
    <source>
        <dbReference type="Google" id="ProtNLM"/>
    </source>
</evidence>